<dbReference type="PANTHER" id="PTHR43215">
    <property type="entry name" value="RADIAL SPOKE HEAD 1 HOMOLOG"/>
    <property type="match status" value="1"/>
</dbReference>
<evidence type="ECO:0000313" key="4">
    <source>
        <dbReference type="Proteomes" id="UP001189429"/>
    </source>
</evidence>
<name>A0ABN9WS46_9DINO</name>
<dbReference type="InterPro" id="IPR003409">
    <property type="entry name" value="MORN"/>
</dbReference>
<feature type="compositionally biased region" description="Basic and acidic residues" evidence="2">
    <location>
        <begin position="1"/>
        <end position="17"/>
    </location>
</feature>
<comment type="caution">
    <text evidence="3">The sequence shown here is derived from an EMBL/GenBank/DDBJ whole genome shotgun (WGS) entry which is preliminary data.</text>
</comment>
<organism evidence="3 4">
    <name type="scientific">Prorocentrum cordatum</name>
    <dbReference type="NCBI Taxonomy" id="2364126"/>
    <lineage>
        <taxon>Eukaryota</taxon>
        <taxon>Sar</taxon>
        <taxon>Alveolata</taxon>
        <taxon>Dinophyceae</taxon>
        <taxon>Prorocentrales</taxon>
        <taxon>Prorocentraceae</taxon>
        <taxon>Prorocentrum</taxon>
    </lineage>
</organism>
<reference evidence="3" key="1">
    <citation type="submission" date="2023-10" db="EMBL/GenBank/DDBJ databases">
        <authorList>
            <person name="Chen Y."/>
            <person name="Shah S."/>
            <person name="Dougan E. K."/>
            <person name="Thang M."/>
            <person name="Chan C."/>
        </authorList>
    </citation>
    <scope>NUCLEOTIDE SEQUENCE [LARGE SCALE GENOMIC DNA]</scope>
</reference>
<feature type="region of interest" description="Disordered" evidence="2">
    <location>
        <begin position="1"/>
        <end position="26"/>
    </location>
</feature>
<dbReference type="Proteomes" id="UP001189429">
    <property type="component" value="Unassembled WGS sequence"/>
</dbReference>
<evidence type="ECO:0008006" key="5">
    <source>
        <dbReference type="Google" id="ProtNLM"/>
    </source>
</evidence>
<dbReference type="SUPFAM" id="SSF82185">
    <property type="entry name" value="Histone H3 K4-specific methyltransferase SET7/9 N-terminal domain"/>
    <property type="match status" value="1"/>
</dbReference>
<dbReference type="Gene3D" id="2.20.110.10">
    <property type="entry name" value="Histone H3 K4-specific methyltransferase SET7/9 N-terminal domain"/>
    <property type="match status" value="1"/>
</dbReference>
<proteinExistence type="predicted"/>
<dbReference type="SMART" id="SM00698">
    <property type="entry name" value="MORN"/>
    <property type="match status" value="3"/>
</dbReference>
<protein>
    <recommendedName>
        <fullName evidence="5">MORN repeat-containing protein 5</fullName>
    </recommendedName>
</protein>
<evidence type="ECO:0000256" key="2">
    <source>
        <dbReference type="SAM" id="MobiDB-lite"/>
    </source>
</evidence>
<dbReference type="PANTHER" id="PTHR43215:SF14">
    <property type="entry name" value="RADIAL SPOKE HEAD 1 HOMOLOG"/>
    <property type="match status" value="1"/>
</dbReference>
<keyword evidence="4" id="KW-1185">Reference proteome</keyword>
<evidence type="ECO:0000256" key="1">
    <source>
        <dbReference type="ARBA" id="ARBA00022737"/>
    </source>
</evidence>
<accession>A0ABN9WS46</accession>
<keyword evidence="1" id="KW-0677">Repeat</keyword>
<evidence type="ECO:0000313" key="3">
    <source>
        <dbReference type="EMBL" id="CAK0888378.1"/>
    </source>
</evidence>
<dbReference type="EMBL" id="CAUYUJ010019063">
    <property type="protein sequence ID" value="CAK0888378.1"/>
    <property type="molecule type" value="Genomic_DNA"/>
</dbReference>
<feature type="non-terminal residue" evidence="3">
    <location>
        <position position="177"/>
    </location>
</feature>
<sequence>MGKKGKDDPVADEAPRPEDEEEPAEPEILKLCFRTGSQLYYGECKAGFKQRYGTFVRHGFGKLVDAAVSPVGIRPELGQELAYETVVLATYDGRWQDNVLTGPGTVKWSDGSAYEGAFADGQLHGHGRFVWPDGSAYEGAWHQGAMHGQGRFDSRFDGSFLQGRFHQNQLLQAKDGP</sequence>
<gene>
    <name evidence="3" type="ORF">PCOR1329_LOCUS69181</name>
</gene>
<dbReference type="Pfam" id="PF02493">
    <property type="entry name" value="MORN"/>
    <property type="match status" value="3"/>
</dbReference>